<organism evidence="3 4">
    <name type="scientific">Streptosporangium album</name>
    <dbReference type="NCBI Taxonomy" id="47479"/>
    <lineage>
        <taxon>Bacteria</taxon>
        <taxon>Bacillati</taxon>
        <taxon>Actinomycetota</taxon>
        <taxon>Actinomycetes</taxon>
        <taxon>Streptosporangiales</taxon>
        <taxon>Streptosporangiaceae</taxon>
        <taxon>Streptosporangium</taxon>
    </lineage>
</organism>
<evidence type="ECO:0000256" key="1">
    <source>
        <dbReference type="ARBA" id="ARBA00022679"/>
    </source>
</evidence>
<dbReference type="GO" id="GO:0008410">
    <property type="term" value="F:CoA-transferase activity"/>
    <property type="evidence" value="ECO:0007669"/>
    <property type="project" value="TreeGrafter"/>
</dbReference>
<feature type="region of interest" description="Disordered" evidence="2">
    <location>
        <begin position="93"/>
        <end position="134"/>
    </location>
</feature>
<comment type="caution">
    <text evidence="3">The sequence shown here is derived from an EMBL/GenBank/DDBJ whole genome shotgun (WGS) entry which is preliminary data.</text>
</comment>
<evidence type="ECO:0000313" key="3">
    <source>
        <dbReference type="EMBL" id="MBB4944206.1"/>
    </source>
</evidence>
<name>A0A7W7WEJ8_9ACTN</name>
<dbReference type="Pfam" id="PF02515">
    <property type="entry name" value="CoA_transf_3"/>
    <property type="match status" value="1"/>
</dbReference>
<dbReference type="InterPro" id="IPR003673">
    <property type="entry name" value="CoA-Trfase_fam_III"/>
</dbReference>
<dbReference type="EMBL" id="JACHJU010000007">
    <property type="protein sequence ID" value="MBB4944206.1"/>
    <property type="molecule type" value="Genomic_DNA"/>
</dbReference>
<dbReference type="InterPro" id="IPR050483">
    <property type="entry name" value="CoA-transferase_III_domain"/>
</dbReference>
<keyword evidence="4" id="KW-1185">Reference proteome</keyword>
<dbReference type="InterPro" id="IPR023606">
    <property type="entry name" value="CoA-Trfase_III_dom_1_sf"/>
</dbReference>
<dbReference type="PANTHER" id="PTHR48207">
    <property type="entry name" value="SUCCINATE--HYDROXYMETHYLGLUTARATE COA-TRANSFERASE"/>
    <property type="match status" value="1"/>
</dbReference>
<feature type="compositionally biased region" description="Basic and acidic residues" evidence="2">
    <location>
        <begin position="120"/>
        <end position="134"/>
    </location>
</feature>
<dbReference type="Gene3D" id="3.30.1540.10">
    <property type="entry name" value="formyl-coa transferase, domain 3"/>
    <property type="match status" value="1"/>
</dbReference>
<dbReference type="RefSeq" id="WP_184760075.1">
    <property type="nucleotide sequence ID" value="NZ_BAABEK010000040.1"/>
</dbReference>
<keyword evidence="1 3" id="KW-0808">Transferase</keyword>
<dbReference type="SUPFAM" id="SSF89796">
    <property type="entry name" value="CoA-transferase family III (CaiB/BaiF)"/>
    <property type="match status" value="2"/>
</dbReference>
<dbReference type="PANTHER" id="PTHR48207:SF3">
    <property type="entry name" value="SUCCINATE--HYDROXYMETHYLGLUTARATE COA-TRANSFERASE"/>
    <property type="match status" value="1"/>
</dbReference>
<dbReference type="Gene3D" id="3.40.50.10540">
    <property type="entry name" value="Crotonobetainyl-coa:carnitine coa-transferase, domain 1"/>
    <property type="match status" value="2"/>
</dbReference>
<proteinExistence type="predicted"/>
<dbReference type="AlphaFoldDB" id="A0A7W7WEJ8"/>
<dbReference type="Proteomes" id="UP000534286">
    <property type="component" value="Unassembled WGS sequence"/>
</dbReference>
<sequence length="134" mass="15177">MTASLRRRPLDGVRVVTFAQLYQGPYATMLLAVRLSRALATRTYTQWQETFDRIGVPAGPVHRLDEVPHDPHVLARQAIRSLDGRPRRRYVRQPLRLSGYSAHDPAPAPRLGEHTASLLRELDTSPHPEEVTEP</sequence>
<accession>A0A7W7WEJ8</accession>
<protein>
    <submittedName>
        <fullName evidence="3">Crotonobetainyl-CoA:carnitine CoA-transferase CaiB-like acyl-CoA transferase</fullName>
    </submittedName>
</protein>
<evidence type="ECO:0000313" key="4">
    <source>
        <dbReference type="Proteomes" id="UP000534286"/>
    </source>
</evidence>
<evidence type="ECO:0000256" key="2">
    <source>
        <dbReference type="SAM" id="MobiDB-lite"/>
    </source>
</evidence>
<reference evidence="3 4" key="1">
    <citation type="submission" date="2020-08" db="EMBL/GenBank/DDBJ databases">
        <title>Sequencing the genomes of 1000 actinobacteria strains.</title>
        <authorList>
            <person name="Klenk H.-P."/>
        </authorList>
    </citation>
    <scope>NUCLEOTIDE SEQUENCE [LARGE SCALE GENOMIC DNA]</scope>
    <source>
        <strain evidence="3 4">DSM 43023</strain>
    </source>
</reference>
<dbReference type="InterPro" id="IPR044855">
    <property type="entry name" value="CoA-Trfase_III_dom3_sf"/>
</dbReference>
<gene>
    <name evidence="3" type="ORF">FHR32_008609</name>
</gene>